<evidence type="ECO:0000313" key="4">
    <source>
        <dbReference type="Proteomes" id="UP001055101"/>
    </source>
</evidence>
<reference evidence="3" key="1">
    <citation type="journal article" date="2021" name="Front. Microbiol.">
        <title>Comprehensive Comparative Genomics and Phenotyping of Methylobacterium Species.</title>
        <authorList>
            <person name="Alessa O."/>
            <person name="Ogura Y."/>
            <person name="Fujitani Y."/>
            <person name="Takami H."/>
            <person name="Hayashi T."/>
            <person name="Sahin N."/>
            <person name="Tani A."/>
        </authorList>
    </citation>
    <scope>NUCLEOTIDE SEQUENCE</scope>
    <source>
        <strain evidence="3">DSM 23674</strain>
    </source>
</reference>
<sequence>MQPTSPEMPRCVGDLEAPLPPTRPPELSAGPSAIPDAPLPPTRPSEFSAHPEILEETPLPPARPTELSGDAALKLTIAPSDDSECLRSLDALGVKYAKMTSIMNGQCSVANPLNVTALGNGITIGPPETMVCRLAEGLMRWTAEVQQAAEKELGDTFKGFSLGGIYVCRGQNHGAEAQLSEHAFANAVDVMGFSFAKRAPIAVGKLPEGSKEAAFLAAVRAKACDVFTTVLGPGTDDAHGNHLHLDERERKVGFRICQ</sequence>
<organism evidence="3 4">
    <name type="scientific">Methylobacterium thuringiense</name>
    <dbReference type="NCBI Taxonomy" id="1003091"/>
    <lineage>
        <taxon>Bacteria</taxon>
        <taxon>Pseudomonadati</taxon>
        <taxon>Pseudomonadota</taxon>
        <taxon>Alphaproteobacteria</taxon>
        <taxon>Hyphomicrobiales</taxon>
        <taxon>Methylobacteriaceae</taxon>
        <taxon>Methylobacterium</taxon>
    </lineage>
</organism>
<evidence type="ECO:0000256" key="1">
    <source>
        <dbReference type="SAM" id="MobiDB-lite"/>
    </source>
</evidence>
<keyword evidence="4" id="KW-1185">Reference proteome</keyword>
<name>A0ABQ4TJA3_9HYPH</name>
<evidence type="ECO:0000313" key="3">
    <source>
        <dbReference type="EMBL" id="GJE54105.1"/>
    </source>
</evidence>
<dbReference type="Pfam" id="PF06904">
    <property type="entry name" value="Extensin-like_C"/>
    <property type="match status" value="1"/>
</dbReference>
<protein>
    <recommendedName>
        <fullName evidence="2">Extensin-like C-terminal domain-containing protein</fullName>
    </recommendedName>
</protein>
<dbReference type="Proteomes" id="UP001055101">
    <property type="component" value="Unassembled WGS sequence"/>
</dbReference>
<feature type="domain" description="Extensin-like C-terminal" evidence="2">
    <location>
        <begin position="84"/>
        <end position="258"/>
    </location>
</feature>
<evidence type="ECO:0000259" key="2">
    <source>
        <dbReference type="Pfam" id="PF06904"/>
    </source>
</evidence>
<dbReference type="EMBL" id="BPRA01000002">
    <property type="protein sequence ID" value="GJE54105.1"/>
    <property type="molecule type" value="Genomic_DNA"/>
</dbReference>
<dbReference type="InterPro" id="IPR009683">
    <property type="entry name" value="Extensin-like_C"/>
</dbReference>
<comment type="caution">
    <text evidence="3">The sequence shown here is derived from an EMBL/GenBank/DDBJ whole genome shotgun (WGS) entry which is preliminary data.</text>
</comment>
<gene>
    <name evidence="3" type="ORF">EKPJFOCH_0578</name>
</gene>
<dbReference type="RefSeq" id="WP_238230623.1">
    <property type="nucleotide sequence ID" value="NZ_BPRA01000002.1"/>
</dbReference>
<proteinExistence type="predicted"/>
<accession>A0ABQ4TJA3</accession>
<feature type="region of interest" description="Disordered" evidence="1">
    <location>
        <begin position="1"/>
        <end position="64"/>
    </location>
</feature>
<reference evidence="3" key="2">
    <citation type="submission" date="2021-08" db="EMBL/GenBank/DDBJ databases">
        <authorList>
            <person name="Tani A."/>
            <person name="Ola A."/>
            <person name="Ogura Y."/>
            <person name="Katsura K."/>
            <person name="Hayashi T."/>
        </authorList>
    </citation>
    <scope>NUCLEOTIDE SEQUENCE</scope>
    <source>
        <strain evidence="3">DSM 23674</strain>
    </source>
</reference>